<dbReference type="InterPro" id="IPR004843">
    <property type="entry name" value="Calcineurin-like_PHP"/>
</dbReference>
<feature type="domain" description="Calcineurin-like phosphoesterase" evidence="3">
    <location>
        <begin position="194"/>
        <end position="347"/>
    </location>
</feature>
<evidence type="ECO:0000256" key="1">
    <source>
        <dbReference type="ARBA" id="ARBA00022729"/>
    </source>
</evidence>
<proteinExistence type="predicted"/>
<organism evidence="5 6">
    <name type="scientific">Belliella aquatica</name>
    <dbReference type="NCBI Taxonomy" id="1323734"/>
    <lineage>
        <taxon>Bacteria</taxon>
        <taxon>Pseudomonadati</taxon>
        <taxon>Bacteroidota</taxon>
        <taxon>Cytophagia</taxon>
        <taxon>Cytophagales</taxon>
        <taxon>Cyclobacteriaceae</taxon>
        <taxon>Belliella</taxon>
    </lineage>
</organism>
<evidence type="ECO:0000256" key="2">
    <source>
        <dbReference type="SAM" id="SignalP"/>
    </source>
</evidence>
<dbReference type="InterPro" id="IPR008963">
    <property type="entry name" value="Purple_acid_Pase-like_N"/>
</dbReference>
<dbReference type="InterPro" id="IPR015914">
    <property type="entry name" value="PAPs_N"/>
</dbReference>
<keyword evidence="1 2" id="KW-0732">Signal</keyword>
<feature type="chain" id="PRO_5046730654" evidence="2">
    <location>
        <begin position="22"/>
        <end position="437"/>
    </location>
</feature>
<evidence type="ECO:0000313" key="6">
    <source>
        <dbReference type="Proteomes" id="UP000635885"/>
    </source>
</evidence>
<evidence type="ECO:0000313" key="5">
    <source>
        <dbReference type="EMBL" id="GGC40822.1"/>
    </source>
</evidence>
<dbReference type="Pfam" id="PF00149">
    <property type="entry name" value="Metallophos"/>
    <property type="match status" value="1"/>
</dbReference>
<name>A0ABQ1MLE9_9BACT</name>
<sequence length="437" mass="50470">MKILRSIAIALFLSFSLFFTSCNSKKEKQQVEINQEELSPRHLRVIWTENPSEYAVVSWTTLFEHGKNHTVYYDTVSRGGDKMNYAFQVLASKNGAISMVDEDFTEGVYPGYYHHADLRGLQAATDYYFIVESDGLVSEEFYFKSAPNDDREFSLLWGGDSRLGGESPRYAGRTPHVDRQGMNRRIKALLDEDPNIMGFIHGADYGTTADWRHLYWWFEDHEIVIGEGNRLLPLIISRGNHDMQIGFEENFWLGDIQRERGFDYYFSTQMGTQTAILTLNTEISVAGDQRDWLEENLAKLRKENRWLLVNYHRPAYPVVKDFENATFKRVRETWVPYFEKYNVDLALESDGHILKRTVPIRNNKYDETGIIYIGEGGLGVPQRVADSTRWFIQPPGFAMSANNVHKLTFSPEKIAIQAFGMDGDTLDQFEVKPRILN</sequence>
<dbReference type="EMBL" id="BMFD01000005">
    <property type="protein sequence ID" value="GGC40822.1"/>
    <property type="molecule type" value="Genomic_DNA"/>
</dbReference>
<gene>
    <name evidence="5" type="ORF">GCM10010993_19450</name>
</gene>
<evidence type="ECO:0000259" key="4">
    <source>
        <dbReference type="Pfam" id="PF16656"/>
    </source>
</evidence>
<dbReference type="Proteomes" id="UP000635885">
    <property type="component" value="Unassembled WGS sequence"/>
</dbReference>
<feature type="domain" description="Purple acid phosphatase N-terminal" evidence="4">
    <location>
        <begin position="40"/>
        <end position="144"/>
    </location>
</feature>
<dbReference type="Pfam" id="PF16656">
    <property type="entry name" value="Pur_ac_phosph_N"/>
    <property type="match status" value="1"/>
</dbReference>
<dbReference type="Gene3D" id="3.60.21.10">
    <property type="match status" value="1"/>
</dbReference>
<dbReference type="InterPro" id="IPR029052">
    <property type="entry name" value="Metallo-depent_PP-like"/>
</dbReference>
<protein>
    <submittedName>
        <fullName evidence="5">Phosphatase</fullName>
    </submittedName>
</protein>
<feature type="signal peptide" evidence="2">
    <location>
        <begin position="1"/>
        <end position="21"/>
    </location>
</feature>
<keyword evidence="6" id="KW-1185">Reference proteome</keyword>
<dbReference type="Gene3D" id="2.60.40.380">
    <property type="entry name" value="Purple acid phosphatase-like, N-terminal"/>
    <property type="match status" value="1"/>
</dbReference>
<dbReference type="PANTHER" id="PTHR22953:SF153">
    <property type="entry name" value="PURPLE ACID PHOSPHATASE"/>
    <property type="match status" value="1"/>
</dbReference>
<evidence type="ECO:0000259" key="3">
    <source>
        <dbReference type="Pfam" id="PF00149"/>
    </source>
</evidence>
<comment type="caution">
    <text evidence="5">The sequence shown here is derived from an EMBL/GenBank/DDBJ whole genome shotgun (WGS) entry which is preliminary data.</text>
</comment>
<dbReference type="PROSITE" id="PS51257">
    <property type="entry name" value="PROKAR_LIPOPROTEIN"/>
    <property type="match status" value="1"/>
</dbReference>
<dbReference type="InterPro" id="IPR039331">
    <property type="entry name" value="PAPs-like"/>
</dbReference>
<reference evidence="6" key="1">
    <citation type="journal article" date="2019" name="Int. J. Syst. Evol. Microbiol.">
        <title>The Global Catalogue of Microorganisms (GCM) 10K type strain sequencing project: providing services to taxonomists for standard genome sequencing and annotation.</title>
        <authorList>
            <consortium name="The Broad Institute Genomics Platform"/>
            <consortium name="The Broad Institute Genome Sequencing Center for Infectious Disease"/>
            <person name="Wu L."/>
            <person name="Ma J."/>
        </authorList>
    </citation>
    <scope>NUCLEOTIDE SEQUENCE [LARGE SCALE GENOMIC DNA]</scope>
    <source>
        <strain evidence="6">CGMCC 1.12479</strain>
    </source>
</reference>
<dbReference type="RefSeq" id="WP_188442235.1">
    <property type="nucleotide sequence ID" value="NZ_BMFD01000005.1"/>
</dbReference>
<dbReference type="PANTHER" id="PTHR22953">
    <property type="entry name" value="ACID PHOSPHATASE RELATED"/>
    <property type="match status" value="1"/>
</dbReference>
<accession>A0ABQ1MLE9</accession>
<dbReference type="SUPFAM" id="SSF56300">
    <property type="entry name" value="Metallo-dependent phosphatases"/>
    <property type="match status" value="1"/>
</dbReference>
<dbReference type="SUPFAM" id="SSF49363">
    <property type="entry name" value="Purple acid phosphatase, N-terminal domain"/>
    <property type="match status" value="1"/>
</dbReference>